<gene>
    <name evidence="2" type="ORF">EBO15_27545</name>
</gene>
<reference evidence="2 3" key="1">
    <citation type="submission" date="2018-10" db="EMBL/GenBank/DDBJ databases">
        <title>Isolation from soil.</title>
        <authorList>
            <person name="Hu J."/>
        </authorList>
    </citation>
    <scope>NUCLEOTIDE SEQUENCE [LARGE SCALE GENOMIC DNA]</scope>
    <source>
        <strain evidence="2 3">NEAU-Ht49</strain>
    </source>
</reference>
<evidence type="ECO:0000313" key="2">
    <source>
        <dbReference type="EMBL" id="RMI40119.1"/>
    </source>
</evidence>
<dbReference type="EMBL" id="RFFG01000058">
    <property type="protein sequence ID" value="RMI40119.1"/>
    <property type="molecule type" value="Genomic_DNA"/>
</dbReference>
<dbReference type="RefSeq" id="WP_122197361.1">
    <property type="nucleotide sequence ID" value="NZ_JBHSKC010000021.1"/>
</dbReference>
<dbReference type="Proteomes" id="UP000282674">
    <property type="component" value="Unassembled WGS sequence"/>
</dbReference>
<name>A0A3M2LRP7_9ACTN</name>
<accession>A0A3M2LRP7</accession>
<evidence type="ECO:0000256" key="1">
    <source>
        <dbReference type="SAM" id="SignalP"/>
    </source>
</evidence>
<sequence length="191" mass="19695">MRGRPAAALTLCRSAVCLTAVCLSAAACTHTAEVSQGSLDPSGVFPNRAAAAPASLAPPAVAARTAVLLRYRRFHQVVERALATGDASQVPDVATGVEAGRLRDEIAADARAGIVRRGHAAPHPRAASVRAGSAVVVDCMAAAGPYTFRRDTGKRVGGVPAPRRYLLYATLSRAGGVWKVASIATPKDSRC</sequence>
<evidence type="ECO:0008006" key="4">
    <source>
        <dbReference type="Google" id="ProtNLM"/>
    </source>
</evidence>
<evidence type="ECO:0000313" key="3">
    <source>
        <dbReference type="Proteomes" id="UP000282674"/>
    </source>
</evidence>
<keyword evidence="3" id="KW-1185">Reference proteome</keyword>
<dbReference type="AlphaFoldDB" id="A0A3M2LRP7"/>
<keyword evidence="1" id="KW-0732">Signal</keyword>
<feature type="signal peptide" evidence="1">
    <location>
        <begin position="1"/>
        <end position="27"/>
    </location>
</feature>
<dbReference type="OrthoDB" id="3481043at2"/>
<proteinExistence type="predicted"/>
<dbReference type="PROSITE" id="PS51257">
    <property type="entry name" value="PROKAR_LIPOPROTEIN"/>
    <property type="match status" value="1"/>
</dbReference>
<organism evidence="2 3">
    <name type="scientific">Actinomadura harenae</name>
    <dbReference type="NCBI Taxonomy" id="2483351"/>
    <lineage>
        <taxon>Bacteria</taxon>
        <taxon>Bacillati</taxon>
        <taxon>Actinomycetota</taxon>
        <taxon>Actinomycetes</taxon>
        <taxon>Streptosporangiales</taxon>
        <taxon>Thermomonosporaceae</taxon>
        <taxon>Actinomadura</taxon>
    </lineage>
</organism>
<feature type="chain" id="PRO_5038948345" description="Lipoprotein" evidence="1">
    <location>
        <begin position="28"/>
        <end position="191"/>
    </location>
</feature>
<comment type="caution">
    <text evidence="2">The sequence shown here is derived from an EMBL/GenBank/DDBJ whole genome shotgun (WGS) entry which is preliminary data.</text>
</comment>
<protein>
    <recommendedName>
        <fullName evidence="4">Lipoprotein</fullName>
    </recommendedName>
</protein>